<keyword evidence="1" id="KW-0378">Hydrolase</keyword>
<protein>
    <submittedName>
        <fullName evidence="3">Isochorismatase</fullName>
    </submittedName>
</protein>
<sequence length="181" mass="20058">MVSSDNALLVIDMQQGLFNDPVSPCSADAVLANIRLLIAKARHAQVPVFFARHTGPDNSPFSEKSPLTSLLPELEVKREVDVVFTKRYPSCFRDTVLQRELNQRGIKQLVIAGMKTEFCVDTTCRIAPELGFRTVLISDAHTTIDNEYLSANDIITHHNSTLAGPFVTLSTASDWHFNTVS</sequence>
<dbReference type="Proteomes" id="UP000064715">
    <property type="component" value="Unassembled WGS sequence"/>
</dbReference>
<gene>
    <name evidence="3" type="ORF">AWI28_16375</name>
</gene>
<dbReference type="PANTHER" id="PTHR43540:SF6">
    <property type="entry name" value="ISOCHORISMATASE-LIKE DOMAIN-CONTAINING PROTEIN"/>
    <property type="match status" value="1"/>
</dbReference>
<reference evidence="4" key="1">
    <citation type="submission" date="2016-01" db="EMBL/GenBank/DDBJ databases">
        <title>WGS of SAMN04407783.</title>
        <authorList>
            <person name="Adams M."/>
            <person name="Sutton G."/>
            <person name="Nelson K."/>
            <person name="Thaden J."/>
            <person name="Fowler V."/>
            <person name="Mccorrison J."/>
            <person name="Sanka R."/>
            <person name="Brinkac L."/>
            <person name="Nierman W."/>
        </authorList>
    </citation>
    <scope>NUCLEOTIDE SEQUENCE [LARGE SCALE GENOMIC DNA]</scope>
    <source>
        <strain evidence="4">GN04363</strain>
    </source>
</reference>
<evidence type="ECO:0000256" key="1">
    <source>
        <dbReference type="ARBA" id="ARBA00022801"/>
    </source>
</evidence>
<dbReference type="AlphaFoldDB" id="A0A0X4EPF2"/>
<dbReference type="InterPro" id="IPR000868">
    <property type="entry name" value="Isochorismatase-like_dom"/>
</dbReference>
<dbReference type="PANTHER" id="PTHR43540">
    <property type="entry name" value="PEROXYUREIDOACRYLATE/UREIDOACRYLATE AMIDOHYDROLASE-RELATED"/>
    <property type="match status" value="1"/>
</dbReference>
<comment type="caution">
    <text evidence="3">The sequence shown here is derived from an EMBL/GenBank/DDBJ whole genome shotgun (WGS) entry which is preliminary data.</text>
</comment>
<dbReference type="OrthoDB" id="5294192at2"/>
<organism evidence="3 4">
    <name type="scientific">Enterobacter genomosp. O</name>
    <dbReference type="NCBI Taxonomy" id="2364150"/>
    <lineage>
        <taxon>Bacteria</taxon>
        <taxon>Pseudomonadati</taxon>
        <taxon>Pseudomonadota</taxon>
        <taxon>Gammaproteobacteria</taxon>
        <taxon>Enterobacterales</taxon>
        <taxon>Enterobacteriaceae</taxon>
        <taxon>Enterobacter</taxon>
        <taxon>Enterobacter cloacae complex</taxon>
        <taxon>Enterobacter cloacae complex clade O</taxon>
    </lineage>
</organism>
<dbReference type="GO" id="GO:0016787">
    <property type="term" value="F:hydrolase activity"/>
    <property type="evidence" value="ECO:0007669"/>
    <property type="project" value="UniProtKB-KW"/>
</dbReference>
<dbReference type="InterPro" id="IPR036380">
    <property type="entry name" value="Isochorismatase-like_sf"/>
</dbReference>
<dbReference type="Gene3D" id="3.40.50.850">
    <property type="entry name" value="Isochorismatase-like"/>
    <property type="match status" value="1"/>
</dbReference>
<dbReference type="Pfam" id="PF00857">
    <property type="entry name" value="Isochorismatase"/>
    <property type="match status" value="1"/>
</dbReference>
<evidence type="ECO:0000313" key="4">
    <source>
        <dbReference type="Proteomes" id="UP000064715"/>
    </source>
</evidence>
<dbReference type="SUPFAM" id="SSF52499">
    <property type="entry name" value="Isochorismatase-like hydrolases"/>
    <property type="match status" value="1"/>
</dbReference>
<feature type="domain" description="Isochorismatase-like" evidence="2">
    <location>
        <begin position="7"/>
        <end position="148"/>
    </location>
</feature>
<dbReference type="InterPro" id="IPR050272">
    <property type="entry name" value="Isochorismatase-like_hydrls"/>
</dbReference>
<name>A0A0X4EPF2_9ENTR</name>
<dbReference type="RefSeq" id="WP_059311362.1">
    <property type="nucleotide sequence ID" value="NZ_LRCR01000017.1"/>
</dbReference>
<dbReference type="EMBL" id="LRCR01000017">
    <property type="protein sequence ID" value="KUQ83579.1"/>
    <property type="molecule type" value="Genomic_DNA"/>
</dbReference>
<evidence type="ECO:0000313" key="3">
    <source>
        <dbReference type="EMBL" id="KUQ83579.1"/>
    </source>
</evidence>
<evidence type="ECO:0000259" key="2">
    <source>
        <dbReference type="Pfam" id="PF00857"/>
    </source>
</evidence>
<accession>A0A0X4EPF2</accession>
<proteinExistence type="predicted"/>
<dbReference type="CDD" id="cd01014">
    <property type="entry name" value="nicotinamidase_related"/>
    <property type="match status" value="1"/>
</dbReference>
<keyword evidence="4" id="KW-1185">Reference proteome</keyword>